<dbReference type="InterPro" id="IPR020846">
    <property type="entry name" value="MFS_dom"/>
</dbReference>
<feature type="transmembrane region" description="Helical" evidence="8">
    <location>
        <begin position="55"/>
        <end position="72"/>
    </location>
</feature>
<feature type="transmembrane region" description="Helical" evidence="8">
    <location>
        <begin position="229"/>
        <end position="250"/>
    </location>
</feature>
<feature type="transmembrane region" description="Helical" evidence="8">
    <location>
        <begin position="142"/>
        <end position="162"/>
    </location>
</feature>
<feature type="transmembrane region" description="Helical" evidence="8">
    <location>
        <begin position="109"/>
        <end position="130"/>
    </location>
</feature>
<keyword evidence="5 8" id="KW-1133">Transmembrane helix</keyword>
<dbReference type="CDD" id="cd17321">
    <property type="entry name" value="MFS_MMR_MDR_like"/>
    <property type="match status" value="1"/>
</dbReference>
<sequence>MSTGVSTEVRAGTREWLGLTVLLLPTVLLFLAMTVLFLATPYIAADLGASSTEVLWINDIYGFVMAGLLVTMGTLGDRIGRRRLLMAGSLIFGAASLFAAFAPTIESMIGARALMGLGAAALMPSTLSLISTMFGNEKQRATAIGMWAAAVSAGVALGPLVGGLLLEAFGWGAAFLIGVPVTLLVLIAAPLLIPEYRTPNAARIDLLSVVLSMTAVLPIVYGIKEFAKAGLGPVPVVALLAGLAFGVVFVRRQGQLDSPLLDVRLFANRTFSGAVGVFLLAAIGLGGIYLLFTQYLQQVAGLSPLTAGLAILPAALLLIIVSTVTPTLARHVQPAYLITAGLLLSAIGYLMLTQVDSVAGLPVLLTGFYILYPGIAPAMALVPGMLIGAAPPEKAGEASAVNSTAADLGTSLGIAIVGSIGTAVYRGTMSERTPADESLTDALAFAQNLPDAVGEALIATARMAFTSGLNVAAVAAAVLALTGAIVSVTLLRKPAEAAEPTPEHELATAAASTELTQGLTGASK</sequence>
<feature type="transmembrane region" description="Helical" evidence="8">
    <location>
        <begin position="271"/>
        <end position="292"/>
    </location>
</feature>
<dbReference type="Pfam" id="PF07690">
    <property type="entry name" value="MFS_1"/>
    <property type="match status" value="1"/>
</dbReference>
<evidence type="ECO:0000256" key="6">
    <source>
        <dbReference type="ARBA" id="ARBA00023136"/>
    </source>
</evidence>
<feature type="transmembrane region" description="Helical" evidence="8">
    <location>
        <begin position="204"/>
        <end position="223"/>
    </location>
</feature>
<feature type="transmembrane region" description="Helical" evidence="8">
    <location>
        <begin position="84"/>
        <end position="103"/>
    </location>
</feature>
<name>A0A846W057_9NOCA</name>
<evidence type="ECO:0000313" key="10">
    <source>
        <dbReference type="EMBL" id="NKX86088.1"/>
    </source>
</evidence>
<organism evidence="10 11">
    <name type="scientific">Nocardia coubleae</name>
    <dbReference type="NCBI Taxonomy" id="356147"/>
    <lineage>
        <taxon>Bacteria</taxon>
        <taxon>Bacillati</taxon>
        <taxon>Actinomycetota</taxon>
        <taxon>Actinomycetes</taxon>
        <taxon>Mycobacteriales</taxon>
        <taxon>Nocardiaceae</taxon>
        <taxon>Nocardia</taxon>
    </lineage>
</organism>
<keyword evidence="11" id="KW-1185">Reference proteome</keyword>
<feature type="compositionally biased region" description="Basic and acidic residues" evidence="7">
    <location>
        <begin position="497"/>
        <end position="506"/>
    </location>
</feature>
<protein>
    <submittedName>
        <fullName evidence="10">MFS transporter</fullName>
    </submittedName>
</protein>
<evidence type="ECO:0000259" key="9">
    <source>
        <dbReference type="PROSITE" id="PS50850"/>
    </source>
</evidence>
<dbReference type="Gene3D" id="1.20.1250.20">
    <property type="entry name" value="MFS general substrate transporter like domains"/>
    <property type="match status" value="1"/>
</dbReference>
<dbReference type="GO" id="GO:0022857">
    <property type="term" value="F:transmembrane transporter activity"/>
    <property type="evidence" value="ECO:0007669"/>
    <property type="project" value="InterPro"/>
</dbReference>
<keyword evidence="2" id="KW-0813">Transport</keyword>
<comment type="subcellular location">
    <subcellularLocation>
        <location evidence="1">Cell membrane</location>
        <topology evidence="1">Multi-pass membrane protein</topology>
    </subcellularLocation>
</comment>
<keyword evidence="3" id="KW-1003">Cell membrane</keyword>
<dbReference type="GO" id="GO:0005886">
    <property type="term" value="C:plasma membrane"/>
    <property type="evidence" value="ECO:0007669"/>
    <property type="project" value="UniProtKB-SubCell"/>
</dbReference>
<evidence type="ECO:0000256" key="7">
    <source>
        <dbReference type="SAM" id="MobiDB-lite"/>
    </source>
</evidence>
<dbReference type="PROSITE" id="PS50850">
    <property type="entry name" value="MFS"/>
    <property type="match status" value="1"/>
</dbReference>
<proteinExistence type="predicted"/>
<evidence type="ECO:0000256" key="4">
    <source>
        <dbReference type="ARBA" id="ARBA00022692"/>
    </source>
</evidence>
<feature type="transmembrane region" description="Helical" evidence="8">
    <location>
        <begin position="335"/>
        <end position="352"/>
    </location>
</feature>
<evidence type="ECO:0000256" key="8">
    <source>
        <dbReference type="SAM" id="Phobius"/>
    </source>
</evidence>
<dbReference type="SUPFAM" id="SSF103473">
    <property type="entry name" value="MFS general substrate transporter"/>
    <property type="match status" value="1"/>
</dbReference>
<feature type="transmembrane region" description="Helical" evidence="8">
    <location>
        <begin position="364"/>
        <end position="387"/>
    </location>
</feature>
<dbReference type="InterPro" id="IPR011701">
    <property type="entry name" value="MFS"/>
</dbReference>
<feature type="domain" description="Major facilitator superfamily (MFS) profile" evidence="9">
    <location>
        <begin position="18"/>
        <end position="495"/>
    </location>
</feature>
<dbReference type="AlphaFoldDB" id="A0A846W057"/>
<feature type="region of interest" description="Disordered" evidence="7">
    <location>
        <begin position="497"/>
        <end position="524"/>
    </location>
</feature>
<keyword evidence="4 8" id="KW-0812">Transmembrane</keyword>
<keyword evidence="6 8" id="KW-0472">Membrane</keyword>
<feature type="transmembrane region" description="Helical" evidence="8">
    <location>
        <begin position="21"/>
        <end position="43"/>
    </location>
</feature>
<feature type="transmembrane region" description="Helical" evidence="8">
    <location>
        <begin position="304"/>
        <end position="323"/>
    </location>
</feature>
<dbReference type="InterPro" id="IPR036259">
    <property type="entry name" value="MFS_trans_sf"/>
</dbReference>
<dbReference type="EMBL" id="JAAXOM010000001">
    <property type="protein sequence ID" value="NKX86088.1"/>
    <property type="molecule type" value="Genomic_DNA"/>
</dbReference>
<feature type="transmembrane region" description="Helical" evidence="8">
    <location>
        <begin position="168"/>
        <end position="192"/>
    </location>
</feature>
<evidence type="ECO:0000256" key="1">
    <source>
        <dbReference type="ARBA" id="ARBA00004651"/>
    </source>
</evidence>
<evidence type="ECO:0000256" key="2">
    <source>
        <dbReference type="ARBA" id="ARBA00022448"/>
    </source>
</evidence>
<gene>
    <name evidence="10" type="ORF">HGA10_02020</name>
</gene>
<feature type="transmembrane region" description="Helical" evidence="8">
    <location>
        <begin position="471"/>
        <end position="491"/>
    </location>
</feature>
<evidence type="ECO:0000313" key="11">
    <source>
        <dbReference type="Proteomes" id="UP000572007"/>
    </source>
</evidence>
<accession>A0A846W057</accession>
<evidence type="ECO:0000256" key="5">
    <source>
        <dbReference type="ARBA" id="ARBA00022989"/>
    </source>
</evidence>
<evidence type="ECO:0000256" key="3">
    <source>
        <dbReference type="ARBA" id="ARBA00022475"/>
    </source>
</evidence>
<feature type="compositionally biased region" description="Low complexity" evidence="7">
    <location>
        <begin position="507"/>
        <end position="516"/>
    </location>
</feature>
<dbReference type="RefSeq" id="WP_067638211.1">
    <property type="nucleotide sequence ID" value="NZ_JAAXOM010000001.1"/>
</dbReference>
<reference evidence="10 11" key="1">
    <citation type="submission" date="2020-04" db="EMBL/GenBank/DDBJ databases">
        <title>MicrobeNet Type strains.</title>
        <authorList>
            <person name="Nicholson A.C."/>
        </authorList>
    </citation>
    <scope>NUCLEOTIDE SEQUENCE [LARGE SCALE GENOMIC DNA]</scope>
    <source>
        <strain evidence="10 11">DSM 44960</strain>
    </source>
</reference>
<dbReference type="PANTHER" id="PTHR42718:SF47">
    <property type="entry name" value="METHYL VIOLOGEN RESISTANCE PROTEIN SMVA"/>
    <property type="match status" value="1"/>
</dbReference>
<dbReference type="Proteomes" id="UP000572007">
    <property type="component" value="Unassembled WGS sequence"/>
</dbReference>
<dbReference type="PANTHER" id="PTHR42718">
    <property type="entry name" value="MAJOR FACILITATOR SUPERFAMILY MULTIDRUG TRANSPORTER MFSC"/>
    <property type="match status" value="1"/>
</dbReference>
<dbReference type="Gene3D" id="1.20.1720.10">
    <property type="entry name" value="Multidrug resistance protein D"/>
    <property type="match status" value="1"/>
</dbReference>
<comment type="caution">
    <text evidence="10">The sequence shown here is derived from an EMBL/GenBank/DDBJ whole genome shotgun (WGS) entry which is preliminary data.</text>
</comment>